<keyword evidence="1" id="KW-1133">Transmembrane helix</keyword>
<dbReference type="eggNOG" id="COG3752">
    <property type="taxonomic scope" value="Bacteria"/>
</dbReference>
<dbReference type="AlphaFoldDB" id="D2R8V0"/>
<dbReference type="Proteomes" id="UP000001887">
    <property type="component" value="Chromosome"/>
</dbReference>
<organism evidence="2 3">
    <name type="scientific">Pirellula staleyi (strain ATCC 27377 / DSM 6068 / ICPB 4128)</name>
    <name type="common">Pirella staleyi</name>
    <dbReference type="NCBI Taxonomy" id="530564"/>
    <lineage>
        <taxon>Bacteria</taxon>
        <taxon>Pseudomonadati</taxon>
        <taxon>Planctomycetota</taxon>
        <taxon>Planctomycetia</taxon>
        <taxon>Pirellulales</taxon>
        <taxon>Pirellulaceae</taxon>
        <taxon>Pirellula</taxon>
    </lineage>
</organism>
<evidence type="ECO:0000256" key="1">
    <source>
        <dbReference type="SAM" id="Phobius"/>
    </source>
</evidence>
<feature type="transmembrane region" description="Helical" evidence="1">
    <location>
        <begin position="138"/>
        <end position="159"/>
    </location>
</feature>
<dbReference type="Gene3D" id="1.20.120.1630">
    <property type="match status" value="1"/>
</dbReference>
<keyword evidence="1" id="KW-0472">Membrane</keyword>
<feature type="transmembrane region" description="Helical" evidence="1">
    <location>
        <begin position="40"/>
        <end position="59"/>
    </location>
</feature>
<dbReference type="STRING" id="530564.Psta_4759"/>
<protein>
    <submittedName>
        <fullName evidence="2">Uncharacterized protein</fullName>
    </submittedName>
</protein>
<dbReference type="InterPro" id="IPR010721">
    <property type="entry name" value="UstE-like"/>
</dbReference>
<feature type="transmembrane region" description="Helical" evidence="1">
    <location>
        <begin position="201"/>
        <end position="226"/>
    </location>
</feature>
<dbReference type="HOGENOM" id="CLU_043418_3_1_0"/>
<feature type="transmembrane region" description="Helical" evidence="1">
    <location>
        <begin position="65"/>
        <end position="88"/>
    </location>
</feature>
<reference evidence="2 3" key="1">
    <citation type="journal article" date="2009" name="Stand. Genomic Sci.">
        <title>Complete genome sequence of Pirellula staleyi type strain (ATCC 27377).</title>
        <authorList>
            <person name="Clum A."/>
            <person name="Tindall B.J."/>
            <person name="Sikorski J."/>
            <person name="Ivanova N."/>
            <person name="Mavrommatis K."/>
            <person name="Lucas S."/>
            <person name="Glavina del Rio T."/>
            <person name="Nolan M."/>
            <person name="Chen F."/>
            <person name="Tice H."/>
            <person name="Pitluck S."/>
            <person name="Cheng J.F."/>
            <person name="Chertkov O."/>
            <person name="Brettin T."/>
            <person name="Han C."/>
            <person name="Detter J.C."/>
            <person name="Kuske C."/>
            <person name="Bruce D."/>
            <person name="Goodwin L."/>
            <person name="Ovchinikova G."/>
            <person name="Pati A."/>
            <person name="Mikhailova N."/>
            <person name="Chen A."/>
            <person name="Palaniappan K."/>
            <person name="Land M."/>
            <person name="Hauser L."/>
            <person name="Chang Y.J."/>
            <person name="Jeffries C.D."/>
            <person name="Chain P."/>
            <person name="Rohde M."/>
            <person name="Goker M."/>
            <person name="Bristow J."/>
            <person name="Eisen J.A."/>
            <person name="Markowitz V."/>
            <person name="Hugenholtz P."/>
            <person name="Kyrpides N.C."/>
            <person name="Klenk H.P."/>
            <person name="Lapidus A."/>
        </authorList>
    </citation>
    <scope>NUCLEOTIDE SEQUENCE [LARGE SCALE GENOMIC DNA]</scope>
    <source>
        <strain evidence="3">ATCC 27377 / DSM 6068 / ICPB 4128</strain>
    </source>
</reference>
<dbReference type="OrthoDB" id="9779233at2"/>
<dbReference type="PROSITE" id="PS50244">
    <property type="entry name" value="S5A_REDUCTASE"/>
    <property type="match status" value="1"/>
</dbReference>
<feature type="transmembrane region" description="Helical" evidence="1">
    <location>
        <begin position="6"/>
        <end position="28"/>
    </location>
</feature>
<dbReference type="Pfam" id="PF06966">
    <property type="entry name" value="DUF1295"/>
    <property type="match status" value="1"/>
</dbReference>
<dbReference type="KEGG" id="psl:Psta_4759"/>
<keyword evidence="3" id="KW-1185">Reference proteome</keyword>
<dbReference type="PANTHER" id="PTHR32251">
    <property type="entry name" value="3-OXO-5-ALPHA-STEROID 4-DEHYDROGENASE"/>
    <property type="match status" value="1"/>
</dbReference>
<proteinExistence type="predicted"/>
<gene>
    <name evidence="2" type="ordered locus">Psta_4759</name>
</gene>
<dbReference type="PANTHER" id="PTHR32251:SF17">
    <property type="entry name" value="STEROID 5-ALPHA REDUCTASE C-TERMINAL DOMAIN-CONTAINING PROTEIN"/>
    <property type="match status" value="1"/>
</dbReference>
<feature type="transmembrane region" description="Helical" evidence="1">
    <location>
        <begin position="109"/>
        <end position="132"/>
    </location>
</feature>
<accession>D2R8V0</accession>
<dbReference type="GO" id="GO:0016020">
    <property type="term" value="C:membrane"/>
    <property type="evidence" value="ECO:0007669"/>
    <property type="project" value="TreeGrafter"/>
</dbReference>
<keyword evidence="1" id="KW-0812">Transmembrane</keyword>
<evidence type="ECO:0000313" key="3">
    <source>
        <dbReference type="Proteomes" id="UP000001887"/>
    </source>
</evidence>
<dbReference type="EMBL" id="CP001848">
    <property type="protein sequence ID" value="ADB19400.1"/>
    <property type="molecule type" value="Genomic_DNA"/>
</dbReference>
<sequence>MGVELSWPVQIAIGSAAAVALMTTMWLIQLRTKNAGIVDVAWGAGIGVVGAFFALTSTGDGNRKLLLAALIGLWSLRLTTYLFLRVVGHAEEGRYATLRRDWGADVNRRLFWFFQLQAATVVLFAWPVLLAAQSEWPLGSFTDIIGVIVWLLGVGGVALSDAQLARFKRTTTDRRAVCQVGLWRYSRHPNYFFEWLHWWSYLFLALGNPWWLLAAITPLLLLYFLLYVTGIPPTEAQAIASRGEAYKAYQRTTSSFVPWFPQREIN</sequence>
<evidence type="ECO:0000313" key="2">
    <source>
        <dbReference type="EMBL" id="ADB19400.1"/>
    </source>
</evidence>
<name>D2R8V0_PIRSD</name>